<proteinExistence type="predicted"/>
<dbReference type="EMBL" id="JAVHJO010000018">
    <property type="protein sequence ID" value="KAK6524100.1"/>
    <property type="molecule type" value="Genomic_DNA"/>
</dbReference>
<dbReference type="AlphaFoldDB" id="A0AAV9WTH4"/>
<gene>
    <name evidence="2" type="ORF">TWF694_005763</name>
</gene>
<evidence type="ECO:0008006" key="4">
    <source>
        <dbReference type="Google" id="ProtNLM"/>
    </source>
</evidence>
<name>A0AAV9WTH4_9PEZI</name>
<sequence length="353" mass="40907">MENTQSQDQETNYFFDSEEWTPAARLARFWSVTQDCVHPDDQIYLKRNKNQASPPRLLWKGEKKRTYDLSPSFADLTITTSSCHKDDIGTFRLHRAIVCPKSYLLKYECSHPNNKTNLHIPQIKENTMRTVVRFLYTDKYDIWGFEIDGHEDEARCTYEFKTITAKVLADYKAAHLLGIPSMKARILEAVKEDMESIGYGVSYFGKFPIKFLCALFGVEKFAGGTLLSFADIVVRNCGKTYIARILADHYCDTKKVDVFKDKGGFLKVLHGRFYDSASVDENVENKLGDSADQEDDEEEGYHGGEDEGEFYCVECLHNEDSWKCYCEKYWERDWSDEEYHDEEQGLKPKPKGF</sequence>
<dbReference type="SUPFAM" id="SSF54695">
    <property type="entry name" value="POZ domain"/>
    <property type="match status" value="1"/>
</dbReference>
<accession>A0AAV9WTH4</accession>
<evidence type="ECO:0000313" key="2">
    <source>
        <dbReference type="EMBL" id="KAK6524100.1"/>
    </source>
</evidence>
<comment type="caution">
    <text evidence="2">The sequence shown here is derived from an EMBL/GenBank/DDBJ whole genome shotgun (WGS) entry which is preliminary data.</text>
</comment>
<protein>
    <recommendedName>
        <fullName evidence="4">BTB domain-containing protein</fullName>
    </recommendedName>
</protein>
<dbReference type="InterPro" id="IPR011333">
    <property type="entry name" value="SKP1/BTB/POZ_sf"/>
</dbReference>
<feature type="region of interest" description="Disordered" evidence="1">
    <location>
        <begin position="285"/>
        <end position="305"/>
    </location>
</feature>
<organism evidence="2 3">
    <name type="scientific">Orbilia ellipsospora</name>
    <dbReference type="NCBI Taxonomy" id="2528407"/>
    <lineage>
        <taxon>Eukaryota</taxon>
        <taxon>Fungi</taxon>
        <taxon>Dikarya</taxon>
        <taxon>Ascomycota</taxon>
        <taxon>Pezizomycotina</taxon>
        <taxon>Orbiliomycetes</taxon>
        <taxon>Orbiliales</taxon>
        <taxon>Orbiliaceae</taxon>
        <taxon>Orbilia</taxon>
    </lineage>
</organism>
<evidence type="ECO:0000256" key="1">
    <source>
        <dbReference type="SAM" id="MobiDB-lite"/>
    </source>
</evidence>
<reference evidence="2 3" key="1">
    <citation type="submission" date="2019-10" db="EMBL/GenBank/DDBJ databases">
        <authorList>
            <person name="Palmer J.M."/>
        </authorList>
    </citation>
    <scope>NUCLEOTIDE SEQUENCE [LARGE SCALE GENOMIC DNA]</scope>
    <source>
        <strain evidence="2 3">TWF694</strain>
    </source>
</reference>
<dbReference type="Proteomes" id="UP001365542">
    <property type="component" value="Unassembled WGS sequence"/>
</dbReference>
<dbReference type="CDD" id="cd18186">
    <property type="entry name" value="BTB_POZ_ZBTB_KLHL-like"/>
    <property type="match status" value="1"/>
</dbReference>
<evidence type="ECO:0000313" key="3">
    <source>
        <dbReference type="Proteomes" id="UP001365542"/>
    </source>
</evidence>
<keyword evidence="3" id="KW-1185">Reference proteome</keyword>
<dbReference type="Gene3D" id="3.30.710.10">
    <property type="entry name" value="Potassium Channel Kv1.1, Chain A"/>
    <property type="match status" value="1"/>
</dbReference>